<sequence length="172" mass="20134">MKSIQMLMIMNSFFSMTLKHPISLGSILILQSLLTTLMNLLLTKNSWYPMILFITFSSGVMIMFMYMSSISSNEKFSVSYKMMLIMILTCYFVIMINQDSLFILMNNWMEDKMTLQENEEKKSILKMLLNNKIYLTILMTLMIMLMLITVSNLTNSFEGPLKLTYDLKNQLK</sequence>
<proteinExistence type="predicted"/>
<keyword evidence="1" id="KW-0812">Transmembrane</keyword>
<dbReference type="GeneID" id="36275615"/>
<protein>
    <submittedName>
        <fullName evidence="2">NADH dehydrogenase subunit 6</fullName>
    </submittedName>
</protein>
<gene>
    <name evidence="2" type="primary">ND6</name>
</gene>
<name>A0A343UJC6_9HEMI</name>
<dbReference type="AlphaFoldDB" id="A0A343UJC6"/>
<evidence type="ECO:0000256" key="1">
    <source>
        <dbReference type="SAM" id="Phobius"/>
    </source>
</evidence>
<evidence type="ECO:0000313" key="2">
    <source>
        <dbReference type="EMBL" id="AVC55504.1"/>
    </source>
</evidence>
<keyword evidence="2" id="KW-0496">Mitochondrion</keyword>
<feature type="transmembrane region" description="Helical" evidence="1">
    <location>
        <begin position="47"/>
        <end position="66"/>
    </location>
</feature>
<dbReference type="EMBL" id="MG049917">
    <property type="protein sequence ID" value="AVC55504.1"/>
    <property type="molecule type" value="Genomic_DNA"/>
</dbReference>
<dbReference type="RefSeq" id="YP_009468963.1">
    <property type="nucleotide sequence ID" value="NC_037182.1"/>
</dbReference>
<organism evidence="2">
    <name type="scientific">Peregrinus maidis</name>
    <name type="common">corn hopper</name>
    <dbReference type="NCBI Taxonomy" id="222432"/>
    <lineage>
        <taxon>Eukaryota</taxon>
        <taxon>Metazoa</taxon>
        <taxon>Ecdysozoa</taxon>
        <taxon>Arthropoda</taxon>
        <taxon>Hexapoda</taxon>
        <taxon>Insecta</taxon>
        <taxon>Pterygota</taxon>
        <taxon>Neoptera</taxon>
        <taxon>Paraneoptera</taxon>
        <taxon>Hemiptera</taxon>
        <taxon>Auchenorrhyncha</taxon>
        <taxon>Fulgoroidea</taxon>
        <taxon>Delphacidae</taxon>
        <taxon>Delphacinae</taxon>
        <taxon>Peregrinus</taxon>
    </lineage>
</organism>
<accession>A0A343UJC6</accession>
<reference evidence="2" key="1">
    <citation type="journal article" date="2018" name="Mitochondrial DNA Part B Resour">
        <title>The complete mitochondrial genome sequence of the corn planthopper, Peregrinus maidis (Hemiptera: Fulgoroidea).</title>
        <authorList>
            <person name="Huang Y."/>
            <person name="Qin D."/>
        </authorList>
    </citation>
    <scope>NUCLEOTIDE SEQUENCE</scope>
</reference>
<keyword evidence="1" id="KW-0472">Membrane</keyword>
<feature type="transmembrane region" description="Helical" evidence="1">
    <location>
        <begin position="78"/>
        <end position="96"/>
    </location>
</feature>
<feature type="transmembrane region" description="Helical" evidence="1">
    <location>
        <begin position="133"/>
        <end position="153"/>
    </location>
</feature>
<dbReference type="CTD" id="4541"/>
<geneLocation type="mitochondrion" evidence="2"/>
<keyword evidence="1" id="KW-1133">Transmembrane helix</keyword>
<feature type="transmembrane region" description="Helical" evidence="1">
    <location>
        <begin position="21"/>
        <end position="41"/>
    </location>
</feature>